<keyword evidence="6 10" id="KW-0863">Zinc-finger</keyword>
<organism evidence="11 12">
    <name type="scientific">Danio rerio</name>
    <name type="common">Zebrafish</name>
    <name type="synonym">Brachydanio rerio</name>
    <dbReference type="NCBI Taxonomy" id="7955"/>
    <lineage>
        <taxon>Eukaryota</taxon>
        <taxon>Metazoa</taxon>
        <taxon>Chordata</taxon>
        <taxon>Craniata</taxon>
        <taxon>Vertebrata</taxon>
        <taxon>Euteleostomi</taxon>
        <taxon>Actinopterygii</taxon>
        <taxon>Neopterygii</taxon>
        <taxon>Teleostei</taxon>
        <taxon>Ostariophysi</taxon>
        <taxon>Cypriniformes</taxon>
        <taxon>Danionidae</taxon>
        <taxon>Danioninae</taxon>
        <taxon>Danio</taxon>
    </lineage>
</organism>
<evidence type="ECO:0000256" key="8">
    <source>
        <dbReference type="ARBA" id="ARBA00022833"/>
    </source>
</evidence>
<evidence type="ECO:0000256" key="3">
    <source>
        <dbReference type="ARBA" id="ARBA00006991"/>
    </source>
</evidence>
<dbReference type="Proteomes" id="UP000000437">
    <property type="component" value="Chromosome 1"/>
</dbReference>
<keyword evidence="7" id="KW-0833">Ubl conjugation pathway</keyword>
<dbReference type="Bgee" id="ENSDARG00000075194">
    <property type="expression patterns" value="Expressed in blastula and 22 other cell types or tissues"/>
</dbReference>
<dbReference type="KEGG" id="dre:797788"/>
<protein>
    <submittedName>
        <fullName evidence="12">Uncharacterized protein si:dkey-56e3.3</fullName>
    </submittedName>
</protein>
<evidence type="ECO:0000256" key="7">
    <source>
        <dbReference type="ARBA" id="ARBA00022786"/>
    </source>
</evidence>
<evidence type="ECO:0000256" key="9">
    <source>
        <dbReference type="ARBA" id="ARBA00023242"/>
    </source>
</evidence>
<dbReference type="InterPro" id="IPR036236">
    <property type="entry name" value="Znf_C2H2_sf"/>
</dbReference>
<dbReference type="eggNOG" id="KOG1721">
    <property type="taxonomic scope" value="Eukaryota"/>
</dbReference>
<accession>A0AB40E5D8</accession>
<dbReference type="PANTHER" id="PTHR14003:SF23">
    <property type="entry name" value="ZINC FINGER PROTEIN 143"/>
    <property type="match status" value="1"/>
</dbReference>
<evidence type="ECO:0000256" key="5">
    <source>
        <dbReference type="ARBA" id="ARBA00022737"/>
    </source>
</evidence>
<evidence type="ECO:0000313" key="11">
    <source>
        <dbReference type="Proteomes" id="UP000000437"/>
    </source>
</evidence>
<name>A0AB40E5D8_DANRE</name>
<comment type="subcellular location">
    <subcellularLocation>
        <location evidence="1">Nucleus</location>
    </subcellularLocation>
</comment>
<dbReference type="FunFam" id="3.30.160.60:FF:000912">
    <property type="entry name" value="Zinc finger protein 660"/>
    <property type="match status" value="1"/>
</dbReference>
<gene>
    <name evidence="12 13" type="primary">si:dkey-56e3.3</name>
</gene>
<dbReference type="PROSITE" id="PS50157">
    <property type="entry name" value="ZINC_FINGER_C2H2_2"/>
    <property type="match status" value="5"/>
</dbReference>
<dbReference type="GO" id="GO:0008270">
    <property type="term" value="F:zinc ion binding"/>
    <property type="evidence" value="ECO:0007669"/>
    <property type="project" value="UniProtKB-KW"/>
</dbReference>
<keyword evidence="9" id="KW-0539">Nucleus</keyword>
<dbReference type="FunFam" id="3.30.160.60:FF:000446">
    <property type="entry name" value="Zinc finger protein"/>
    <property type="match status" value="2"/>
</dbReference>
<dbReference type="GO" id="GO:0005634">
    <property type="term" value="C:nucleus"/>
    <property type="evidence" value="ECO:0007669"/>
    <property type="project" value="UniProtKB-SubCell"/>
</dbReference>
<comment type="similarity">
    <text evidence="3">Belongs to the krueppel C2H2-type zinc-finger protein family.</text>
</comment>
<dbReference type="Gene3D" id="3.30.160.60">
    <property type="entry name" value="Classic Zinc Finger"/>
    <property type="match status" value="5"/>
</dbReference>
<reference evidence="12" key="1">
    <citation type="submission" date="2025-08" db="UniProtKB">
        <authorList>
            <consortium name="RefSeq"/>
        </authorList>
    </citation>
    <scope>IDENTIFICATION</scope>
    <source>
        <strain evidence="12">Tuebingen</strain>
        <tissue evidence="12">Fibroblasts and whole tissue</tissue>
    </source>
</reference>
<evidence type="ECO:0000256" key="4">
    <source>
        <dbReference type="ARBA" id="ARBA00022723"/>
    </source>
</evidence>
<dbReference type="PANTHER" id="PTHR14003">
    <property type="entry name" value="TRANSCRIPTIONAL REPRESSOR PROTEIN YY"/>
    <property type="match status" value="1"/>
</dbReference>
<evidence type="ECO:0000313" key="13">
    <source>
        <dbReference type="ZFIN" id="ZDB-GENE-050411-91"/>
    </source>
</evidence>
<evidence type="ECO:0000256" key="10">
    <source>
        <dbReference type="PROSITE-ProRule" id="PRU00042"/>
    </source>
</evidence>
<dbReference type="InterPro" id="IPR013087">
    <property type="entry name" value="Znf_C2H2_type"/>
</dbReference>
<keyword evidence="8" id="KW-0862">Zinc</keyword>
<evidence type="ECO:0000256" key="2">
    <source>
        <dbReference type="ARBA" id="ARBA00004906"/>
    </source>
</evidence>
<sequence>MLLTHGTAASRTHTFSFGRICFNTMANIITFQTQITSVIEVLANAAVAEICKLVEDSYADLQLEISQTQKENSLLKKRLKMIEIRDSFYRRANKLRNESTALNKTSVREKQSGRISVKVSSVCSGANHEEGHVRSSNSSVLQQQQRLDQQAYHQSVEDGEPDVLIIKEERPENTRCEQSEREKQTTENHKDEALNKSSGVCVAGHRENFIDQNTVQHCHQEPVADDESDVIIIKEERPDNMRCERSETELNATNNNGTQYGSAGVFVPVHRESYIDQDTVQHCHQESDAIQPDLLQDENTEVNAIDEDTHLLNGDTRMERRCDGEVDSNLQPVSSYASWVSRRFDASANHPSYTESECNGGPSVNQYLMYRGSTDPMCSYATPINSNSLSVSNIEGHLTHDNEGNISQSEQPPFTPCFSFKQSDSPHMQRKDRFMCKHCGKVFSQPGTLLLHQKLHTRERLHNCTLCGKRFSQASSLKRHHSIHRGEKPFRCQHCGKHFSDQSNLKKHVTVHTGEKPYGCSLCGKMFNQSSNLKTHMKIHTREKPFGCDRCGRMFAHKYILVKHQQRICMSTGQV</sequence>
<dbReference type="FunFam" id="3.30.160.60:FF:000340">
    <property type="entry name" value="zinc finger protein 473 isoform X1"/>
    <property type="match status" value="1"/>
</dbReference>
<evidence type="ECO:0000256" key="1">
    <source>
        <dbReference type="ARBA" id="ARBA00004123"/>
    </source>
</evidence>
<keyword evidence="11" id="KW-1185">Reference proteome</keyword>
<evidence type="ECO:0000313" key="12">
    <source>
        <dbReference type="RefSeq" id="XP_005160137.3"/>
    </source>
</evidence>
<keyword evidence="4" id="KW-0479">Metal-binding</keyword>
<dbReference type="SMART" id="SM00355">
    <property type="entry name" value="ZnF_C2H2"/>
    <property type="match status" value="5"/>
</dbReference>
<proteinExistence type="inferred from homology"/>
<dbReference type="FunFam" id="3.30.160.60:FF:001158">
    <property type="entry name" value="zinc finger protein 22"/>
    <property type="match status" value="1"/>
</dbReference>
<comment type="pathway">
    <text evidence="2">Protein modification; protein ubiquitination.</text>
</comment>
<evidence type="ECO:0000256" key="6">
    <source>
        <dbReference type="ARBA" id="ARBA00022771"/>
    </source>
</evidence>
<dbReference type="PaxDb" id="7955-ENSDARP00000098110"/>
<dbReference type="SUPFAM" id="SSF57667">
    <property type="entry name" value="beta-beta-alpha zinc fingers"/>
    <property type="match status" value="3"/>
</dbReference>
<dbReference type="AlphaFoldDB" id="A0AB40E5D8"/>
<dbReference type="AGR" id="ZFIN:ZDB-GENE-050411-91"/>
<dbReference type="ZFIN" id="ZDB-GENE-050411-91">
    <property type="gene designation" value="si:dkey-56e3.3"/>
</dbReference>
<dbReference type="Pfam" id="PF00096">
    <property type="entry name" value="zf-C2H2"/>
    <property type="match status" value="4"/>
</dbReference>
<dbReference type="OMA" id="ENTSSCM"/>
<dbReference type="PROSITE" id="PS00028">
    <property type="entry name" value="ZINC_FINGER_C2H2_1"/>
    <property type="match status" value="4"/>
</dbReference>
<dbReference type="RefSeq" id="XP_005160137.3">
    <property type="nucleotide sequence ID" value="XM_005160080.6"/>
</dbReference>
<keyword evidence="5" id="KW-0677">Repeat</keyword>